<evidence type="ECO:0000313" key="5">
    <source>
        <dbReference type="Proteomes" id="UP000828390"/>
    </source>
</evidence>
<keyword evidence="2" id="KW-0325">Glycoprotein</keyword>
<organism evidence="4 5">
    <name type="scientific">Dreissena polymorpha</name>
    <name type="common">Zebra mussel</name>
    <name type="synonym">Mytilus polymorpha</name>
    <dbReference type="NCBI Taxonomy" id="45954"/>
    <lineage>
        <taxon>Eukaryota</taxon>
        <taxon>Metazoa</taxon>
        <taxon>Spiralia</taxon>
        <taxon>Lophotrochozoa</taxon>
        <taxon>Mollusca</taxon>
        <taxon>Bivalvia</taxon>
        <taxon>Autobranchia</taxon>
        <taxon>Heteroconchia</taxon>
        <taxon>Euheterodonta</taxon>
        <taxon>Imparidentia</taxon>
        <taxon>Neoheterodontei</taxon>
        <taxon>Myida</taxon>
        <taxon>Dreissenoidea</taxon>
        <taxon>Dreissenidae</taxon>
        <taxon>Dreissena</taxon>
    </lineage>
</organism>
<evidence type="ECO:0000256" key="1">
    <source>
        <dbReference type="ARBA" id="ARBA00022729"/>
    </source>
</evidence>
<evidence type="ECO:0000256" key="2">
    <source>
        <dbReference type="ARBA" id="ARBA00023180"/>
    </source>
</evidence>
<dbReference type="Pfam" id="PF17064">
    <property type="entry name" value="QVR"/>
    <property type="match status" value="1"/>
</dbReference>
<keyword evidence="3" id="KW-1133">Transmembrane helix</keyword>
<accession>A0A9D4DVM6</accession>
<evidence type="ECO:0000256" key="3">
    <source>
        <dbReference type="SAM" id="Phobius"/>
    </source>
</evidence>
<keyword evidence="1" id="KW-0732">Signal</keyword>
<name>A0A9D4DVM6_DREPO</name>
<reference evidence="4" key="2">
    <citation type="submission" date="2020-11" db="EMBL/GenBank/DDBJ databases">
        <authorList>
            <person name="McCartney M.A."/>
            <person name="Auch B."/>
            <person name="Kono T."/>
            <person name="Mallez S."/>
            <person name="Becker A."/>
            <person name="Gohl D.M."/>
            <person name="Silverstein K.A.T."/>
            <person name="Koren S."/>
            <person name="Bechman K.B."/>
            <person name="Herman A."/>
            <person name="Abrahante J.E."/>
            <person name="Garbe J."/>
        </authorList>
    </citation>
    <scope>NUCLEOTIDE SEQUENCE</scope>
    <source>
        <strain evidence="4">Duluth1</strain>
        <tissue evidence="4">Whole animal</tissue>
    </source>
</reference>
<protein>
    <recommendedName>
        <fullName evidence="6">Protein sleepless</fullName>
    </recommendedName>
</protein>
<dbReference type="EMBL" id="JAIWYP010000010">
    <property type="protein sequence ID" value="KAH3755165.1"/>
    <property type="molecule type" value="Genomic_DNA"/>
</dbReference>
<dbReference type="AlphaFoldDB" id="A0A9D4DVM6"/>
<dbReference type="PANTHER" id="PTHR33562">
    <property type="entry name" value="ATILLA, ISOFORM B-RELATED-RELATED"/>
    <property type="match status" value="1"/>
</dbReference>
<reference evidence="4" key="1">
    <citation type="journal article" date="2019" name="bioRxiv">
        <title>The Genome of the Zebra Mussel, Dreissena polymorpha: A Resource for Invasive Species Research.</title>
        <authorList>
            <person name="McCartney M.A."/>
            <person name="Auch B."/>
            <person name="Kono T."/>
            <person name="Mallez S."/>
            <person name="Zhang Y."/>
            <person name="Obille A."/>
            <person name="Becker A."/>
            <person name="Abrahante J.E."/>
            <person name="Garbe J."/>
            <person name="Badalamenti J.P."/>
            <person name="Herman A."/>
            <person name="Mangelson H."/>
            <person name="Liachko I."/>
            <person name="Sullivan S."/>
            <person name="Sone E.D."/>
            <person name="Koren S."/>
            <person name="Silverstein K.A.T."/>
            <person name="Beckman K.B."/>
            <person name="Gohl D.M."/>
        </authorList>
    </citation>
    <scope>NUCLEOTIDE SEQUENCE</scope>
    <source>
        <strain evidence="4">Duluth1</strain>
        <tissue evidence="4">Whole animal</tissue>
    </source>
</reference>
<comment type="caution">
    <text evidence="4">The sequence shown here is derived from an EMBL/GenBank/DDBJ whole genome shotgun (WGS) entry which is preliminary data.</text>
</comment>
<dbReference type="GO" id="GO:0032222">
    <property type="term" value="P:regulation of synaptic transmission, cholinergic"/>
    <property type="evidence" value="ECO:0007669"/>
    <property type="project" value="InterPro"/>
</dbReference>
<keyword evidence="3" id="KW-0812">Transmembrane</keyword>
<dbReference type="GO" id="GO:0030431">
    <property type="term" value="P:sleep"/>
    <property type="evidence" value="ECO:0007669"/>
    <property type="project" value="InterPro"/>
</dbReference>
<sequence>MMRRFSGALLCYDCTSTVHPGCNDEFEKGRFSPINNCAQCLKSKVEGTDHVERHCSPVKIEDGSKCTQMKLSDKTTAMACFCDKDLCNGSDAIFAGIVLTAFVLCLETMFVYG</sequence>
<feature type="transmembrane region" description="Helical" evidence="3">
    <location>
        <begin position="93"/>
        <end position="112"/>
    </location>
</feature>
<dbReference type="InterPro" id="IPR031424">
    <property type="entry name" value="QVR-like"/>
</dbReference>
<dbReference type="Proteomes" id="UP000828390">
    <property type="component" value="Unassembled WGS sequence"/>
</dbReference>
<gene>
    <name evidence="4" type="ORF">DPMN_189852</name>
</gene>
<evidence type="ECO:0008006" key="6">
    <source>
        <dbReference type="Google" id="ProtNLM"/>
    </source>
</evidence>
<proteinExistence type="predicted"/>
<dbReference type="InterPro" id="IPR050975">
    <property type="entry name" value="Sleep_regulator"/>
</dbReference>
<keyword evidence="5" id="KW-1185">Reference proteome</keyword>
<evidence type="ECO:0000313" key="4">
    <source>
        <dbReference type="EMBL" id="KAH3755165.1"/>
    </source>
</evidence>
<keyword evidence="3" id="KW-0472">Membrane</keyword>